<evidence type="ECO:0000256" key="1">
    <source>
        <dbReference type="SAM" id="Phobius"/>
    </source>
</evidence>
<dbReference type="EMBL" id="FR799603">
    <property type="protein sequence ID" value="CBZ33130.1"/>
    <property type="molecule type" value="Genomic_DNA"/>
</dbReference>
<sequence>MYPLVAVVFVFKRRLAGCRWMPARACACSCLHPTIPARALLLCFFSVLWASLLAGLVESM</sequence>
<protein>
    <submittedName>
        <fullName evidence="2">Paraflagellar rod protein 2C</fullName>
    </submittedName>
</protein>
<keyword evidence="2" id="KW-0969">Cilium</keyword>
<dbReference type="KEGG" id="ldo:LDBPK_161520"/>
<dbReference type="Proteomes" id="UP000008980">
    <property type="component" value="Chromosome 16"/>
</dbReference>
<reference evidence="2 3" key="1">
    <citation type="journal article" date="2011" name="Genome Res.">
        <title>Whole genome sequencing of multiple Leishmania donovani clinical isolates provides insights into population structure and mechanisms of drug resistance.</title>
        <authorList>
            <person name="Downing T."/>
            <person name="Imamura H."/>
            <person name="Decuypere S."/>
            <person name="Clark T.G."/>
            <person name="Coombs G.H."/>
            <person name="Cotton J.A."/>
            <person name="Hilley J.D."/>
            <person name="de Doncker S."/>
            <person name="Maes I."/>
            <person name="Mottram J.C."/>
            <person name="Quail M.A."/>
            <person name="Rijal S."/>
            <person name="Sanders M."/>
            <person name="Schonian G."/>
            <person name="Stark O."/>
            <person name="Sundar S."/>
            <person name="Vanaerschot M."/>
            <person name="Hertz-Fowler C."/>
            <person name="Dujardin J.C."/>
            <person name="Berriman M."/>
        </authorList>
    </citation>
    <scope>NUCLEOTIDE SEQUENCE [LARGE SCALE GENOMIC DNA]</scope>
    <source>
        <strain evidence="2 3">BPK282A1</strain>
    </source>
</reference>
<organism evidence="2 3">
    <name type="scientific">Leishmania donovani</name>
    <dbReference type="NCBI Taxonomy" id="5661"/>
    <lineage>
        <taxon>Eukaryota</taxon>
        <taxon>Discoba</taxon>
        <taxon>Euglenozoa</taxon>
        <taxon>Kinetoplastea</taxon>
        <taxon>Metakinetoplastina</taxon>
        <taxon>Trypanosomatida</taxon>
        <taxon>Trypanosomatidae</taxon>
        <taxon>Leishmaniinae</taxon>
        <taxon>Leishmania</taxon>
    </lineage>
</organism>
<keyword evidence="2" id="KW-0282">Flagellum</keyword>
<dbReference type="AlphaFoldDB" id="E9BD04"/>
<evidence type="ECO:0000313" key="2">
    <source>
        <dbReference type="EMBL" id="CBZ33130.1"/>
    </source>
</evidence>
<gene>
    <name evidence="2" type="ORF">LDBPK_161520</name>
</gene>
<evidence type="ECO:0000313" key="3">
    <source>
        <dbReference type="Proteomes" id="UP000008980"/>
    </source>
</evidence>
<accession>E9BD04</accession>
<keyword evidence="1" id="KW-1133">Transmembrane helix</keyword>
<name>E9BD04_LEIDO</name>
<feature type="transmembrane region" description="Helical" evidence="1">
    <location>
        <begin position="37"/>
        <end position="57"/>
    </location>
</feature>
<dbReference type="GeneID" id="13393220"/>
<dbReference type="RefSeq" id="XP_003859837.1">
    <property type="nucleotide sequence ID" value="XM_003859789.1"/>
</dbReference>
<dbReference type="VEuPathDB" id="TriTrypDB:LdBPK_161520.1"/>
<keyword evidence="1" id="KW-0472">Membrane</keyword>
<reference evidence="3" key="2">
    <citation type="submission" date="2011-02" db="EMBL/GenBank/DDBJ databases">
        <title>Whole genome sequencing of Leishmania donovani clinical lines reveals dynamic variation related to drug resistance.</title>
        <authorList>
            <person name="Downing T."/>
            <person name="Imamura H."/>
            <person name="Sanders M."/>
            <person name="Decuypere S."/>
            <person name="Hertz-Fowler C."/>
            <person name="Clark T.G."/>
            <person name="Rijal S."/>
            <person name="Sundar S."/>
            <person name="Quail M.A."/>
            <person name="De Doncker S."/>
            <person name="Maes I."/>
            <person name="Vanaerschot M."/>
            <person name="Stark O."/>
            <person name="Schonian G."/>
            <person name="Dujardin J.C."/>
            <person name="Berriman M."/>
        </authorList>
    </citation>
    <scope>NUCLEOTIDE SEQUENCE [LARGE SCALE GENOMIC DNA]</scope>
    <source>
        <strain evidence="3">BPK282A1</strain>
    </source>
</reference>
<proteinExistence type="predicted"/>
<keyword evidence="1" id="KW-0812">Transmembrane</keyword>
<keyword evidence="2" id="KW-0966">Cell projection</keyword>